<name>A0A814KNF4_9BILA</name>
<accession>A0A814KNF4</accession>
<dbReference type="AlphaFoldDB" id="A0A814KNF4"/>
<evidence type="ECO:0000313" key="4">
    <source>
        <dbReference type="Proteomes" id="UP000663889"/>
    </source>
</evidence>
<evidence type="ECO:0000256" key="1">
    <source>
        <dbReference type="SAM" id="Phobius"/>
    </source>
</evidence>
<reference evidence="3" key="1">
    <citation type="submission" date="2021-02" db="EMBL/GenBank/DDBJ databases">
        <authorList>
            <person name="Nowell W R."/>
        </authorList>
    </citation>
    <scope>NUCLEOTIDE SEQUENCE</scope>
</reference>
<feature type="transmembrane region" description="Helical" evidence="1">
    <location>
        <begin position="21"/>
        <end position="39"/>
    </location>
</feature>
<dbReference type="EMBL" id="CAJNOO010000652">
    <property type="protein sequence ID" value="CAF1001876.1"/>
    <property type="molecule type" value="Genomic_DNA"/>
</dbReference>
<sequence length="129" mass="13938">MLSAFELSQFSKQWTNVPEEVFIRGGLALIAIGTTGYILNKIFNSSLAENSSEERPATQSMLTNRAYSAVVKEHLRATYAHFAGGLVMAGAPLMAALSVAFLASISPIILPDTTIRTLPILKTIKLIDI</sequence>
<evidence type="ECO:0000313" key="2">
    <source>
        <dbReference type="EMBL" id="CAF1001876.1"/>
    </source>
</evidence>
<protein>
    <submittedName>
        <fullName evidence="3">Uncharacterized protein</fullName>
    </submittedName>
</protein>
<evidence type="ECO:0000313" key="3">
    <source>
        <dbReference type="EMBL" id="CAF1054779.1"/>
    </source>
</evidence>
<dbReference type="Proteomes" id="UP000663889">
    <property type="component" value="Unassembled WGS sequence"/>
</dbReference>
<keyword evidence="1" id="KW-1133">Transmembrane helix</keyword>
<comment type="caution">
    <text evidence="3">The sequence shown here is derived from an EMBL/GenBank/DDBJ whole genome shotgun (WGS) entry which is preliminary data.</text>
</comment>
<feature type="transmembrane region" description="Helical" evidence="1">
    <location>
        <begin position="82"/>
        <end position="110"/>
    </location>
</feature>
<dbReference type="EMBL" id="CAJNOU010000643">
    <property type="protein sequence ID" value="CAF1054779.1"/>
    <property type="molecule type" value="Genomic_DNA"/>
</dbReference>
<keyword evidence="1" id="KW-0812">Transmembrane</keyword>
<keyword evidence="1" id="KW-0472">Membrane</keyword>
<organism evidence="3 4">
    <name type="scientific">Rotaria sordida</name>
    <dbReference type="NCBI Taxonomy" id="392033"/>
    <lineage>
        <taxon>Eukaryota</taxon>
        <taxon>Metazoa</taxon>
        <taxon>Spiralia</taxon>
        <taxon>Gnathifera</taxon>
        <taxon>Rotifera</taxon>
        <taxon>Eurotatoria</taxon>
        <taxon>Bdelloidea</taxon>
        <taxon>Philodinida</taxon>
        <taxon>Philodinidae</taxon>
        <taxon>Rotaria</taxon>
    </lineage>
</organism>
<dbReference type="Proteomes" id="UP000663882">
    <property type="component" value="Unassembled WGS sequence"/>
</dbReference>
<proteinExistence type="predicted"/>
<gene>
    <name evidence="2" type="ORF">RFH988_LOCUS14217</name>
    <name evidence="3" type="ORF">SEV965_LOCUS13529</name>
</gene>